<name>A0A1Y2GVB8_9FUNG</name>
<feature type="region of interest" description="Disordered" evidence="1">
    <location>
        <begin position="687"/>
        <end position="719"/>
    </location>
</feature>
<evidence type="ECO:0000313" key="3">
    <source>
        <dbReference type="EMBL" id="ORZ23715.1"/>
    </source>
</evidence>
<gene>
    <name evidence="3" type="ORF">BCR41DRAFT_349028</name>
</gene>
<evidence type="ECO:0000313" key="4">
    <source>
        <dbReference type="Proteomes" id="UP000193648"/>
    </source>
</evidence>
<feature type="compositionally biased region" description="Low complexity" evidence="1">
    <location>
        <begin position="84"/>
        <end position="99"/>
    </location>
</feature>
<feature type="region of interest" description="Disordered" evidence="1">
    <location>
        <begin position="166"/>
        <end position="199"/>
    </location>
</feature>
<feature type="compositionally biased region" description="Basic residues" evidence="1">
    <location>
        <begin position="233"/>
        <end position="252"/>
    </location>
</feature>
<feature type="region of interest" description="Disordered" evidence="1">
    <location>
        <begin position="388"/>
        <end position="490"/>
    </location>
</feature>
<dbReference type="AlphaFoldDB" id="A0A1Y2GVB8"/>
<feature type="region of interest" description="Disordered" evidence="1">
    <location>
        <begin position="84"/>
        <end position="151"/>
    </location>
</feature>
<feature type="compositionally biased region" description="Low complexity" evidence="1">
    <location>
        <begin position="109"/>
        <end position="151"/>
    </location>
</feature>
<evidence type="ECO:0000256" key="2">
    <source>
        <dbReference type="SAM" id="Phobius"/>
    </source>
</evidence>
<dbReference type="EMBL" id="MCFF01000009">
    <property type="protein sequence ID" value="ORZ23715.1"/>
    <property type="molecule type" value="Genomic_DNA"/>
</dbReference>
<dbReference type="GeneID" id="33565240"/>
<feature type="compositionally biased region" description="Low complexity" evidence="1">
    <location>
        <begin position="591"/>
        <end position="602"/>
    </location>
</feature>
<dbReference type="InParanoid" id="A0A1Y2GVB8"/>
<feature type="compositionally biased region" description="Low complexity" evidence="1">
    <location>
        <begin position="176"/>
        <end position="187"/>
    </location>
</feature>
<keyword evidence="2" id="KW-0472">Membrane</keyword>
<feature type="compositionally biased region" description="Low complexity" evidence="1">
    <location>
        <begin position="443"/>
        <end position="472"/>
    </location>
</feature>
<protein>
    <submittedName>
        <fullName evidence="3">Uncharacterized protein</fullName>
    </submittedName>
</protein>
<feature type="region of interest" description="Disordered" evidence="1">
    <location>
        <begin position="582"/>
        <end position="602"/>
    </location>
</feature>
<feature type="transmembrane region" description="Helical" evidence="2">
    <location>
        <begin position="1009"/>
        <end position="1031"/>
    </location>
</feature>
<feature type="compositionally biased region" description="Polar residues" evidence="1">
    <location>
        <begin position="305"/>
        <end position="317"/>
    </location>
</feature>
<feature type="compositionally biased region" description="Basic and acidic residues" evidence="1">
    <location>
        <begin position="253"/>
        <end position="267"/>
    </location>
</feature>
<accession>A0A1Y2GVB8</accession>
<dbReference type="Proteomes" id="UP000193648">
    <property type="component" value="Unassembled WGS sequence"/>
</dbReference>
<feature type="region of interest" description="Disordered" evidence="1">
    <location>
        <begin position="541"/>
        <end position="566"/>
    </location>
</feature>
<feature type="region of interest" description="Disordered" evidence="1">
    <location>
        <begin position="219"/>
        <end position="362"/>
    </location>
</feature>
<reference evidence="3 4" key="1">
    <citation type="submission" date="2016-07" db="EMBL/GenBank/DDBJ databases">
        <title>Pervasive Adenine N6-methylation of Active Genes in Fungi.</title>
        <authorList>
            <consortium name="DOE Joint Genome Institute"/>
            <person name="Mondo S.J."/>
            <person name="Dannebaum R.O."/>
            <person name="Kuo R.C."/>
            <person name="Labutti K."/>
            <person name="Haridas S."/>
            <person name="Kuo A."/>
            <person name="Salamov A."/>
            <person name="Ahrendt S.R."/>
            <person name="Lipzen A."/>
            <person name="Sullivan W."/>
            <person name="Andreopoulos W.B."/>
            <person name="Clum A."/>
            <person name="Lindquist E."/>
            <person name="Daum C."/>
            <person name="Ramamoorthy G.K."/>
            <person name="Gryganskyi A."/>
            <person name="Culley D."/>
            <person name="Magnuson J.K."/>
            <person name="James T.Y."/>
            <person name="O'Malley M.A."/>
            <person name="Stajich J.E."/>
            <person name="Spatafora J.W."/>
            <person name="Visel A."/>
            <person name="Grigoriev I.V."/>
        </authorList>
    </citation>
    <scope>NUCLEOTIDE SEQUENCE [LARGE SCALE GENOMIC DNA]</scope>
    <source>
        <strain evidence="3 4">NRRL 3116</strain>
    </source>
</reference>
<feature type="compositionally biased region" description="Basic and acidic residues" evidence="1">
    <location>
        <begin position="709"/>
        <end position="719"/>
    </location>
</feature>
<feature type="compositionally biased region" description="Low complexity" evidence="1">
    <location>
        <begin position="546"/>
        <end position="566"/>
    </location>
</feature>
<keyword evidence="2" id="KW-0812">Transmembrane</keyword>
<feature type="compositionally biased region" description="Polar residues" evidence="1">
    <location>
        <begin position="691"/>
        <end position="708"/>
    </location>
</feature>
<evidence type="ECO:0000256" key="1">
    <source>
        <dbReference type="SAM" id="MobiDB-lite"/>
    </source>
</evidence>
<keyword evidence="2" id="KW-1133">Transmembrane helix</keyword>
<feature type="transmembrane region" description="Helical" evidence="2">
    <location>
        <begin position="733"/>
        <end position="754"/>
    </location>
</feature>
<keyword evidence="4" id="KW-1185">Reference proteome</keyword>
<organism evidence="3 4">
    <name type="scientific">Lobosporangium transversale</name>
    <dbReference type="NCBI Taxonomy" id="64571"/>
    <lineage>
        <taxon>Eukaryota</taxon>
        <taxon>Fungi</taxon>
        <taxon>Fungi incertae sedis</taxon>
        <taxon>Mucoromycota</taxon>
        <taxon>Mortierellomycotina</taxon>
        <taxon>Mortierellomycetes</taxon>
        <taxon>Mortierellales</taxon>
        <taxon>Mortierellaceae</taxon>
        <taxon>Lobosporangium</taxon>
    </lineage>
</organism>
<sequence length="1033" mass="112609">MPMGAAMEVEPRTSMERHLMDRDREGQLYLEARRQQAAQDLLGNRSSFLSTITPPSSNPSSVASSLFHETFSSSQEGVTIHFNSTSTSLPATPTSPITPVTTNMSSSDPTPVSLPLPNNNNNNNNNNLTPTGTTTTTTTTTSSSLSPFRSLGPSLQNIVPIIKKTRQRAATAQERSLTTLPPSTSTSNTATGTVETMDRPLVTISPSSLEYQLTANLLKYPTPPSLPQQPTSTRRHRSGSRPRSKSRPRKSRRGTDIGDTFDTHQDNDNPPSTSQSTGHHRQRAERSNSGRRKRRDFEGRKRAHTTPTSISTAAESNQVPPLPQQTSLPSLPPIPPKSPRTLIATYFPGSLPPPPSRGRVPLKNKEPLVVAPTPFKTPTFGPALSMINNSSCARDGPPVPSPSTSLQYIPSTDISRCSTAQPQQNNNEDSDLAPPSTQPSPCTSALGLSSSASTSHNNTSDNNGNNNTTHSNNNKRRAQPLGTHRLPSDVDLLVVKKSSRTGRSFHNHPYNHNHNLNIRNQHIPINNFSLLSHHCTFNNQHHAEESQPLSTSGSTSPTSPTSESFINTSSVLSGTAASAGAGVGVHEGRRSSSGTIFTSTTTVVPPSTTPIYPRGLMPSSSSPLADSHLPLVIRVQQRATPYIRELFPGEIHPNTPSSTHTSQDLEIVLEEITGRIRTNRTSVDPWPYQVRYNNGGNSDSTSPTTTGLRDQKPLPRTHREKEPRYWVFRDHDGAIVLGPIFFLLGHLLPFMWWIGSAYPSIEHPDEKRSAAELAREAEMEADMEARVRARARAEAEAVAAAARSTTISIEGTGAGVGPGRRNDGDLEAGLGLRGMADDDSDTETDVGDLRDHPVIQWLQKQLRTVGATIASIKTSVSTNPNNKDSTIATLQIVRISEDGSNVSDDYLRPRYHQHQHQHQHQHPLHSLDLTNVSTIHVPIPSPTAVAAAAAQSRARSMGQDRLFETRGPWSIAGAIEEEDMGCSAMMLAQRLEYDRKVLRYELDLRWRRINLIWSIGSFVLAIAITAFIVGFSL</sequence>
<feature type="compositionally biased region" description="Polar residues" evidence="1">
    <location>
        <begin position="402"/>
        <end position="427"/>
    </location>
</feature>
<dbReference type="OrthoDB" id="2140426at2759"/>
<comment type="caution">
    <text evidence="3">The sequence shown here is derived from an EMBL/GenBank/DDBJ whole genome shotgun (WGS) entry which is preliminary data.</text>
</comment>
<proteinExistence type="predicted"/>
<feature type="compositionally biased region" description="Basic residues" evidence="1">
    <location>
        <begin position="278"/>
        <end position="294"/>
    </location>
</feature>
<feature type="compositionally biased region" description="Polar residues" evidence="1">
    <location>
        <begin position="268"/>
        <end position="277"/>
    </location>
</feature>
<dbReference type="RefSeq" id="XP_021883529.1">
    <property type="nucleotide sequence ID" value="XM_022023396.1"/>
</dbReference>